<dbReference type="Proteomes" id="UP001141806">
    <property type="component" value="Unassembled WGS sequence"/>
</dbReference>
<dbReference type="SUPFAM" id="SSF54171">
    <property type="entry name" value="DNA-binding domain"/>
    <property type="match status" value="1"/>
</dbReference>
<accession>A0A9Q0JZ22</accession>
<comment type="subcellular location">
    <subcellularLocation>
        <location evidence="1">Nucleus</location>
    </subcellularLocation>
</comment>
<dbReference type="InterPro" id="IPR016177">
    <property type="entry name" value="DNA-bd_dom_sf"/>
</dbReference>
<feature type="domain" description="MBD" evidence="7">
    <location>
        <begin position="14"/>
        <end position="84"/>
    </location>
</feature>
<keyword evidence="4" id="KW-0804">Transcription</keyword>
<feature type="compositionally biased region" description="Basic and acidic residues" evidence="6">
    <location>
        <begin position="120"/>
        <end position="134"/>
    </location>
</feature>
<dbReference type="GO" id="GO:0005634">
    <property type="term" value="C:nucleus"/>
    <property type="evidence" value="ECO:0007669"/>
    <property type="project" value="UniProtKB-SubCell"/>
</dbReference>
<feature type="compositionally biased region" description="Basic and acidic residues" evidence="6">
    <location>
        <begin position="84"/>
        <end position="96"/>
    </location>
</feature>
<evidence type="ECO:0000256" key="2">
    <source>
        <dbReference type="ARBA" id="ARBA00023015"/>
    </source>
</evidence>
<dbReference type="PANTHER" id="PTHR33729:SF6">
    <property type="entry name" value="METHYL-CPG-BINDING DOMAIN-CONTAINING PROTEIN 11"/>
    <property type="match status" value="1"/>
</dbReference>
<feature type="compositionally biased region" description="Polar residues" evidence="6">
    <location>
        <begin position="356"/>
        <end position="367"/>
    </location>
</feature>
<dbReference type="InterPro" id="IPR039622">
    <property type="entry name" value="MBD10/11"/>
</dbReference>
<feature type="region of interest" description="Disordered" evidence="6">
    <location>
        <begin position="307"/>
        <end position="367"/>
    </location>
</feature>
<evidence type="ECO:0000313" key="9">
    <source>
        <dbReference type="Proteomes" id="UP001141806"/>
    </source>
</evidence>
<evidence type="ECO:0000256" key="5">
    <source>
        <dbReference type="ARBA" id="ARBA00023242"/>
    </source>
</evidence>
<evidence type="ECO:0000256" key="3">
    <source>
        <dbReference type="ARBA" id="ARBA00023125"/>
    </source>
</evidence>
<protein>
    <recommendedName>
        <fullName evidence="7">MBD domain-containing protein</fullName>
    </recommendedName>
</protein>
<dbReference type="OrthoDB" id="1435582at2759"/>
<organism evidence="8 9">
    <name type="scientific">Protea cynaroides</name>
    <dbReference type="NCBI Taxonomy" id="273540"/>
    <lineage>
        <taxon>Eukaryota</taxon>
        <taxon>Viridiplantae</taxon>
        <taxon>Streptophyta</taxon>
        <taxon>Embryophyta</taxon>
        <taxon>Tracheophyta</taxon>
        <taxon>Spermatophyta</taxon>
        <taxon>Magnoliopsida</taxon>
        <taxon>Proteales</taxon>
        <taxon>Proteaceae</taxon>
        <taxon>Protea</taxon>
    </lineage>
</organism>
<keyword evidence="9" id="KW-1185">Reference proteome</keyword>
<feature type="compositionally biased region" description="Basic and acidic residues" evidence="6">
    <location>
        <begin position="163"/>
        <end position="175"/>
    </location>
</feature>
<evidence type="ECO:0000256" key="1">
    <source>
        <dbReference type="ARBA" id="ARBA00004123"/>
    </source>
</evidence>
<feature type="compositionally biased region" description="Basic and acidic residues" evidence="6">
    <location>
        <begin position="313"/>
        <end position="329"/>
    </location>
</feature>
<dbReference type="PANTHER" id="PTHR33729">
    <property type="entry name" value="METHYL-CPG BINDING DOMAIN CONTAINING PROTEIN, EXPRESSED"/>
    <property type="match status" value="1"/>
</dbReference>
<dbReference type="AlphaFoldDB" id="A0A9Q0JZ22"/>
<evidence type="ECO:0000256" key="4">
    <source>
        <dbReference type="ARBA" id="ARBA00023163"/>
    </source>
</evidence>
<dbReference type="Gene3D" id="3.30.890.10">
    <property type="entry name" value="Methyl-cpg-binding Protein 2, Chain A"/>
    <property type="match status" value="1"/>
</dbReference>
<keyword evidence="3" id="KW-0238">DNA-binding</keyword>
<evidence type="ECO:0000256" key="6">
    <source>
        <dbReference type="SAM" id="MobiDB-lite"/>
    </source>
</evidence>
<evidence type="ECO:0000259" key="7">
    <source>
        <dbReference type="PROSITE" id="PS50982"/>
    </source>
</evidence>
<reference evidence="8" key="1">
    <citation type="journal article" date="2023" name="Plant J.">
        <title>The genome of the king protea, Protea cynaroides.</title>
        <authorList>
            <person name="Chang J."/>
            <person name="Duong T.A."/>
            <person name="Schoeman C."/>
            <person name="Ma X."/>
            <person name="Roodt D."/>
            <person name="Barker N."/>
            <person name="Li Z."/>
            <person name="Van de Peer Y."/>
            <person name="Mizrachi E."/>
        </authorList>
    </citation>
    <scope>NUCLEOTIDE SEQUENCE</scope>
    <source>
        <tissue evidence="8">Young leaves</tissue>
    </source>
</reference>
<proteinExistence type="predicted"/>
<evidence type="ECO:0000313" key="8">
    <source>
        <dbReference type="EMBL" id="KAJ4957859.1"/>
    </source>
</evidence>
<dbReference type="PROSITE" id="PS50982">
    <property type="entry name" value="MBD"/>
    <property type="match status" value="1"/>
</dbReference>
<feature type="compositionally biased region" description="Basic and acidic residues" evidence="6">
    <location>
        <begin position="190"/>
        <end position="226"/>
    </location>
</feature>
<comment type="caution">
    <text evidence="8">The sequence shown here is derived from an EMBL/GenBank/DDBJ whole genome shotgun (WGS) entry which is preliminary data.</text>
</comment>
<gene>
    <name evidence="8" type="ORF">NE237_024970</name>
</gene>
<name>A0A9Q0JZ22_9MAGN</name>
<dbReference type="GO" id="GO:0003677">
    <property type="term" value="F:DNA binding"/>
    <property type="evidence" value="ECO:0007669"/>
    <property type="project" value="UniProtKB-KW"/>
</dbReference>
<dbReference type="EMBL" id="JAMYWD010000010">
    <property type="protein sequence ID" value="KAJ4957859.1"/>
    <property type="molecule type" value="Genomic_DNA"/>
</dbReference>
<keyword evidence="2" id="KW-0805">Transcription regulation</keyword>
<sequence>MASSVDKETQTGAKDEVVSVELPAPPGWTKKFMPKKGGTPKKNEIIFVAPTGEEISNRKQLEQYLKSHPGGPGISEFDWGTGETPRRSARISEKAKATPPLEPEPPKKRSRKSPAGSKKGNKETEVAAEEKKEDDMQDAEMSENNNAETKKEDAVVKENQGGNEDKTHEDTEPTKKSSTLTEEAALEGAPSEKKIVTENDAEVIKKDNTATEAESAEKVQEGKEVQLPDAPVAAMDDAKKEVKMEDQVPEKLVLPQAEAGKEDGPNHEEQDKPETVVFDEMNSEVEPGEKEKLNQCVAETVEEIEEKQAANGKNEEHNLTVEEKGKVGEVMENGSRNSEAGESKPREVNQMGRVDAQQSPAPSAVSC</sequence>
<dbReference type="InterPro" id="IPR001739">
    <property type="entry name" value="Methyl_CpG_DNA-bd"/>
</dbReference>
<keyword evidence="5" id="KW-0539">Nucleus</keyword>
<feature type="region of interest" description="Disordered" evidence="6">
    <location>
        <begin position="1"/>
        <end position="232"/>
    </location>
</feature>
<dbReference type="Pfam" id="PF01429">
    <property type="entry name" value="MBD"/>
    <property type="match status" value="1"/>
</dbReference>
<feature type="compositionally biased region" description="Basic and acidic residues" evidence="6">
    <location>
        <begin position="1"/>
        <end position="17"/>
    </location>
</feature>